<proteinExistence type="predicted"/>
<keyword evidence="1" id="KW-0472">Membrane</keyword>
<gene>
    <name evidence="2" type="ORF">HGRIS_000856</name>
</gene>
<dbReference type="InterPro" id="IPR036322">
    <property type="entry name" value="WD40_repeat_dom_sf"/>
</dbReference>
<evidence type="ECO:0008006" key="4">
    <source>
        <dbReference type="Google" id="ProtNLM"/>
    </source>
</evidence>
<protein>
    <recommendedName>
        <fullName evidence="4">WD40 repeat-like protein</fullName>
    </recommendedName>
</protein>
<dbReference type="Proteomes" id="UP001556367">
    <property type="component" value="Unassembled WGS sequence"/>
</dbReference>
<name>A0ABR3IPY4_9AGAR</name>
<evidence type="ECO:0000313" key="3">
    <source>
        <dbReference type="Proteomes" id="UP001556367"/>
    </source>
</evidence>
<dbReference type="Gene3D" id="2.130.10.10">
    <property type="entry name" value="YVTN repeat-like/Quinoprotein amine dehydrogenase"/>
    <property type="match status" value="1"/>
</dbReference>
<dbReference type="InterPro" id="IPR015943">
    <property type="entry name" value="WD40/YVTN_repeat-like_dom_sf"/>
</dbReference>
<comment type="caution">
    <text evidence="2">The sequence shown here is derived from an EMBL/GenBank/DDBJ whole genome shotgun (WGS) entry which is preliminary data.</text>
</comment>
<keyword evidence="1" id="KW-1133">Transmembrane helix</keyword>
<evidence type="ECO:0000313" key="2">
    <source>
        <dbReference type="EMBL" id="KAL0945358.1"/>
    </source>
</evidence>
<dbReference type="EMBL" id="JASNQZ010000018">
    <property type="protein sequence ID" value="KAL0945358.1"/>
    <property type="molecule type" value="Genomic_DNA"/>
</dbReference>
<evidence type="ECO:0000256" key="1">
    <source>
        <dbReference type="SAM" id="Phobius"/>
    </source>
</evidence>
<reference evidence="3" key="1">
    <citation type="submission" date="2024-06" db="EMBL/GenBank/DDBJ databases">
        <title>Multi-omics analyses provide insights into the biosynthesis of the anticancer antibiotic pleurotin in Hohenbuehelia grisea.</title>
        <authorList>
            <person name="Weaver J.A."/>
            <person name="Alberti F."/>
        </authorList>
    </citation>
    <scope>NUCLEOTIDE SEQUENCE [LARGE SCALE GENOMIC DNA]</scope>
    <source>
        <strain evidence="3">T-177</strain>
    </source>
</reference>
<feature type="transmembrane region" description="Helical" evidence="1">
    <location>
        <begin position="342"/>
        <end position="364"/>
    </location>
</feature>
<sequence>MALLQYKHTHELHPLKASPIRCIAFSPSGGLIAFGTTRVEIWQTLNGQRHRFVESIDNSNAGDVDCMAWTDEHTLHFGDAAGRLVTVTLDDKKQELRISIMKASDSPIKFISFHKSACQLAVAGSDVIRVWFRQTTRETDQWQDRGRLSNPPAISAAESRPVRVAFIGWRGENILVAYRHHGSFEWAADTTEQRPNQVLPTHDIIHHADYSSDGDVFAISNGSGIDVYGFSPTPSLLGSFTSKVDQKKYEYPFQLVHGGHAILEGGHEAVLWQIDTKLELQVLETNCGASMYIASSGGHYNETTDTFQIASSSGSTLQLWKAITFPDIRPPPLLSEGETPNMVFSGSMMAMVIAVMVLAVLIMVSTGDVHVFAIL</sequence>
<organism evidence="2 3">
    <name type="scientific">Hohenbuehelia grisea</name>
    <dbReference type="NCBI Taxonomy" id="104357"/>
    <lineage>
        <taxon>Eukaryota</taxon>
        <taxon>Fungi</taxon>
        <taxon>Dikarya</taxon>
        <taxon>Basidiomycota</taxon>
        <taxon>Agaricomycotina</taxon>
        <taxon>Agaricomycetes</taxon>
        <taxon>Agaricomycetidae</taxon>
        <taxon>Agaricales</taxon>
        <taxon>Pleurotineae</taxon>
        <taxon>Pleurotaceae</taxon>
        <taxon>Hohenbuehelia</taxon>
    </lineage>
</organism>
<keyword evidence="1" id="KW-0812">Transmembrane</keyword>
<accession>A0ABR3IPY4</accession>
<dbReference type="SUPFAM" id="SSF50978">
    <property type="entry name" value="WD40 repeat-like"/>
    <property type="match status" value="1"/>
</dbReference>
<keyword evidence="3" id="KW-1185">Reference proteome</keyword>